<evidence type="ECO:0000256" key="3">
    <source>
        <dbReference type="SAM" id="SignalP"/>
    </source>
</evidence>
<feature type="chain" id="PRO_5031352413" description="DUF5129 domain-containing protein" evidence="3">
    <location>
        <begin position="26"/>
        <end position="320"/>
    </location>
</feature>
<evidence type="ECO:0000313" key="4">
    <source>
        <dbReference type="EMBL" id="MBB6471042.1"/>
    </source>
</evidence>
<comment type="caution">
    <text evidence="4">The sequence shown here is derived from an EMBL/GenBank/DDBJ whole genome shotgun (WGS) entry which is preliminary data.</text>
</comment>
<keyword evidence="5" id="KW-1185">Reference proteome</keyword>
<evidence type="ECO:0000256" key="2">
    <source>
        <dbReference type="SAM" id="Phobius"/>
    </source>
</evidence>
<keyword evidence="2" id="KW-1133">Transmembrane helix</keyword>
<organism evidence="4 5">
    <name type="scientific">Sphaerisporangium rubeum</name>
    <dbReference type="NCBI Taxonomy" id="321317"/>
    <lineage>
        <taxon>Bacteria</taxon>
        <taxon>Bacillati</taxon>
        <taxon>Actinomycetota</taxon>
        <taxon>Actinomycetes</taxon>
        <taxon>Streptosporangiales</taxon>
        <taxon>Streptosporangiaceae</taxon>
        <taxon>Sphaerisporangium</taxon>
    </lineage>
</organism>
<proteinExistence type="predicted"/>
<reference evidence="4 5" key="1">
    <citation type="submission" date="2020-08" db="EMBL/GenBank/DDBJ databases">
        <title>Sequencing the genomes of 1000 actinobacteria strains.</title>
        <authorList>
            <person name="Klenk H.-P."/>
        </authorList>
    </citation>
    <scope>NUCLEOTIDE SEQUENCE [LARGE SCALE GENOMIC DNA]</scope>
    <source>
        <strain evidence="4 5">DSM 44936</strain>
    </source>
</reference>
<evidence type="ECO:0000313" key="5">
    <source>
        <dbReference type="Proteomes" id="UP000555564"/>
    </source>
</evidence>
<keyword evidence="2" id="KW-0812">Transmembrane</keyword>
<evidence type="ECO:0000256" key="1">
    <source>
        <dbReference type="SAM" id="MobiDB-lite"/>
    </source>
</evidence>
<dbReference type="AlphaFoldDB" id="A0A7X0ICB0"/>
<feature type="signal peptide" evidence="3">
    <location>
        <begin position="1"/>
        <end position="25"/>
    </location>
</feature>
<keyword evidence="3" id="KW-0732">Signal</keyword>
<feature type="region of interest" description="Disordered" evidence="1">
    <location>
        <begin position="65"/>
        <end position="93"/>
    </location>
</feature>
<name>A0A7X0ICB0_9ACTN</name>
<keyword evidence="2" id="KW-0472">Membrane</keyword>
<dbReference type="RefSeq" id="WP_184978309.1">
    <property type="nucleotide sequence ID" value="NZ_BAAALO010000060.1"/>
</dbReference>
<evidence type="ECO:0008006" key="6">
    <source>
        <dbReference type="Google" id="ProtNLM"/>
    </source>
</evidence>
<sequence>MTGPIVRLLAGVFLFGLGLAGPANAAVDDDRESRDARTVYCLLPEHRRDLAEAVVVLRLVTPGPSPAATRRVPSPSASPHVTSPAAVPSSPSADDVWVEGKWISLLDWRTGHQAAFDKACDALIGADPQRLRDDASIWPGLIGGMVPVAVGALLTLVATAWHVRRDRAAKVAMDLRTAAVAYRRAGVEYIKQWRGDGNTPEDREVQAAQHALEGQLSVMAGLRLAGAKRCRLLLTEMYERQEPPWGSSGQWKRQRKADLTKFSAQCFKELEHEVHTVMAAARDAERLLPRPRAGWGGLRALTGGVRDRARKMKALGRKKS</sequence>
<dbReference type="EMBL" id="JACHIU010000001">
    <property type="protein sequence ID" value="MBB6471042.1"/>
    <property type="molecule type" value="Genomic_DNA"/>
</dbReference>
<dbReference type="Proteomes" id="UP000555564">
    <property type="component" value="Unassembled WGS sequence"/>
</dbReference>
<feature type="compositionally biased region" description="Low complexity" evidence="1">
    <location>
        <begin position="72"/>
        <end position="93"/>
    </location>
</feature>
<feature type="transmembrane region" description="Helical" evidence="2">
    <location>
        <begin position="137"/>
        <end position="163"/>
    </location>
</feature>
<gene>
    <name evidence="4" type="ORF">BJ992_000473</name>
</gene>
<protein>
    <recommendedName>
        <fullName evidence="6">DUF5129 domain-containing protein</fullName>
    </recommendedName>
</protein>
<accession>A0A7X0ICB0</accession>